<dbReference type="AlphaFoldDB" id="A0A516GY91"/>
<sequence>MANHPDDLPIPSLSQQAQSRAQARLEQARADLSRMARSTTPQPDTEAAAPAPVTYDPAAVAARIDLMRGRFGKAREDAVSALLFLSDAQQDCDALSEAAALNRWPLMSAGIDLLHQSLRRAMPGEAKHLDLIGLLIDALYALRRAETRPDMGRAGEDLLRGLRLAAARELPATDA</sequence>
<accession>A0A516GY91</accession>
<dbReference type="KEGG" id="fer:FNB15_03890"/>
<protein>
    <submittedName>
        <fullName evidence="2">Uncharacterized protein</fullName>
    </submittedName>
</protein>
<feature type="compositionally biased region" description="Low complexity" evidence="1">
    <location>
        <begin position="12"/>
        <end position="25"/>
    </location>
</feature>
<name>A0A516GY91_9PROT</name>
<evidence type="ECO:0000313" key="2">
    <source>
        <dbReference type="EMBL" id="QDO96465.1"/>
    </source>
</evidence>
<gene>
    <name evidence="2" type="ORF">FNB15_03890</name>
</gene>
<dbReference type="Proteomes" id="UP000317496">
    <property type="component" value="Chromosome"/>
</dbReference>
<proteinExistence type="predicted"/>
<evidence type="ECO:0000256" key="1">
    <source>
        <dbReference type="SAM" id="MobiDB-lite"/>
    </source>
</evidence>
<organism evidence="2 3">
    <name type="scientific">Ferrovibrio terrae</name>
    <dbReference type="NCBI Taxonomy" id="2594003"/>
    <lineage>
        <taxon>Bacteria</taxon>
        <taxon>Pseudomonadati</taxon>
        <taxon>Pseudomonadota</taxon>
        <taxon>Alphaproteobacteria</taxon>
        <taxon>Rhodospirillales</taxon>
        <taxon>Rhodospirillaceae</taxon>
        <taxon>Ferrovibrio</taxon>
    </lineage>
</organism>
<reference evidence="2 3" key="1">
    <citation type="submission" date="2019-07" db="EMBL/GenBank/DDBJ databases">
        <title>Genome sequencing for Ferrovibrio sp. K5.</title>
        <authorList>
            <person name="Park S.-J."/>
        </authorList>
    </citation>
    <scope>NUCLEOTIDE SEQUENCE [LARGE SCALE GENOMIC DNA]</scope>
    <source>
        <strain evidence="2 3">K5</strain>
    </source>
</reference>
<evidence type="ECO:0000313" key="3">
    <source>
        <dbReference type="Proteomes" id="UP000317496"/>
    </source>
</evidence>
<keyword evidence="3" id="KW-1185">Reference proteome</keyword>
<dbReference type="EMBL" id="CP041636">
    <property type="protein sequence ID" value="QDO96465.1"/>
    <property type="molecule type" value="Genomic_DNA"/>
</dbReference>
<feature type="region of interest" description="Disordered" evidence="1">
    <location>
        <begin position="1"/>
        <end position="52"/>
    </location>
</feature>
<dbReference type="RefSeq" id="WP_144067446.1">
    <property type="nucleotide sequence ID" value="NZ_CP041636.1"/>
</dbReference>